<evidence type="ECO:0000256" key="1">
    <source>
        <dbReference type="SAM" id="SignalP"/>
    </source>
</evidence>
<keyword evidence="3" id="KW-1185">Reference proteome</keyword>
<name>A0A6A5YIN8_9PLEO</name>
<protein>
    <submittedName>
        <fullName evidence="2">Uncharacterized protein</fullName>
    </submittedName>
</protein>
<organism evidence="2 3">
    <name type="scientific">Lophiotrema nucula</name>
    <dbReference type="NCBI Taxonomy" id="690887"/>
    <lineage>
        <taxon>Eukaryota</taxon>
        <taxon>Fungi</taxon>
        <taxon>Dikarya</taxon>
        <taxon>Ascomycota</taxon>
        <taxon>Pezizomycotina</taxon>
        <taxon>Dothideomycetes</taxon>
        <taxon>Pleosporomycetidae</taxon>
        <taxon>Pleosporales</taxon>
        <taxon>Lophiotremataceae</taxon>
        <taxon>Lophiotrema</taxon>
    </lineage>
</organism>
<proteinExistence type="predicted"/>
<gene>
    <name evidence="2" type="ORF">BDV96DRAFT_327346</name>
</gene>
<feature type="chain" id="PRO_5025666649" evidence="1">
    <location>
        <begin position="18"/>
        <end position="113"/>
    </location>
</feature>
<feature type="signal peptide" evidence="1">
    <location>
        <begin position="1"/>
        <end position="17"/>
    </location>
</feature>
<sequence>MKVSFVLAIFSAGLALAAPGAVCSTRSSLLLPYAYKLPSDRRCTCTHRRLSSPHEAGNANLISRSPSSAQLRRFASMIKLPRPPASSAHARPISATPSALAFRGAAAAPERQR</sequence>
<evidence type="ECO:0000313" key="2">
    <source>
        <dbReference type="EMBL" id="KAF2106833.1"/>
    </source>
</evidence>
<dbReference type="Proteomes" id="UP000799770">
    <property type="component" value="Unassembled WGS sequence"/>
</dbReference>
<accession>A0A6A5YIN8</accession>
<dbReference type="EMBL" id="ML977359">
    <property type="protein sequence ID" value="KAF2106833.1"/>
    <property type="molecule type" value="Genomic_DNA"/>
</dbReference>
<reference evidence="2" key="1">
    <citation type="journal article" date="2020" name="Stud. Mycol.">
        <title>101 Dothideomycetes genomes: a test case for predicting lifestyles and emergence of pathogens.</title>
        <authorList>
            <person name="Haridas S."/>
            <person name="Albert R."/>
            <person name="Binder M."/>
            <person name="Bloem J."/>
            <person name="Labutti K."/>
            <person name="Salamov A."/>
            <person name="Andreopoulos B."/>
            <person name="Baker S."/>
            <person name="Barry K."/>
            <person name="Bills G."/>
            <person name="Bluhm B."/>
            <person name="Cannon C."/>
            <person name="Castanera R."/>
            <person name="Culley D."/>
            <person name="Daum C."/>
            <person name="Ezra D."/>
            <person name="Gonzalez J."/>
            <person name="Henrissat B."/>
            <person name="Kuo A."/>
            <person name="Liang C."/>
            <person name="Lipzen A."/>
            <person name="Lutzoni F."/>
            <person name="Magnuson J."/>
            <person name="Mondo S."/>
            <person name="Nolan M."/>
            <person name="Ohm R."/>
            <person name="Pangilinan J."/>
            <person name="Park H.-J."/>
            <person name="Ramirez L."/>
            <person name="Alfaro M."/>
            <person name="Sun H."/>
            <person name="Tritt A."/>
            <person name="Yoshinaga Y."/>
            <person name="Zwiers L.-H."/>
            <person name="Turgeon B."/>
            <person name="Goodwin S."/>
            <person name="Spatafora J."/>
            <person name="Crous P."/>
            <person name="Grigoriev I."/>
        </authorList>
    </citation>
    <scope>NUCLEOTIDE SEQUENCE</scope>
    <source>
        <strain evidence="2">CBS 627.86</strain>
    </source>
</reference>
<dbReference type="AlphaFoldDB" id="A0A6A5YIN8"/>
<evidence type="ECO:0000313" key="3">
    <source>
        <dbReference type="Proteomes" id="UP000799770"/>
    </source>
</evidence>
<keyword evidence="1" id="KW-0732">Signal</keyword>